<feature type="chain" id="PRO_5046072350" description="D-alanyl-D-alanine carboxypeptidase-like core domain-containing protein" evidence="2">
    <location>
        <begin position="22"/>
        <end position="308"/>
    </location>
</feature>
<name>A0ABR5AFY8_9BACL</name>
<dbReference type="InterPro" id="IPR058193">
    <property type="entry name" value="VanY/YodJ_core_dom"/>
</dbReference>
<keyword evidence="5" id="KW-1185">Reference proteome</keyword>
<feature type="region of interest" description="Disordered" evidence="1">
    <location>
        <begin position="24"/>
        <end position="106"/>
    </location>
</feature>
<accession>A0ABR5AFY8</accession>
<evidence type="ECO:0000256" key="2">
    <source>
        <dbReference type="SAM" id="SignalP"/>
    </source>
</evidence>
<feature type="signal peptide" evidence="2">
    <location>
        <begin position="1"/>
        <end position="21"/>
    </location>
</feature>
<protein>
    <recommendedName>
        <fullName evidence="3">D-alanyl-D-alanine carboxypeptidase-like core domain-containing protein</fullName>
    </recommendedName>
</protein>
<dbReference type="PANTHER" id="PTHR34385:SF1">
    <property type="entry name" value="PEPTIDOGLYCAN L-ALANYL-D-GLUTAMATE ENDOPEPTIDASE CWLK"/>
    <property type="match status" value="1"/>
</dbReference>
<dbReference type="InterPro" id="IPR052179">
    <property type="entry name" value="DD-CPase-like"/>
</dbReference>
<reference evidence="4 5" key="1">
    <citation type="submission" date="2014-12" db="EMBL/GenBank/DDBJ databases">
        <title>Draft genome sequence of Paenibacillus kamchatkensis strain B-2647.</title>
        <authorList>
            <person name="Karlyshev A.V."/>
            <person name="Kudryashova E.B."/>
        </authorList>
    </citation>
    <scope>NUCLEOTIDE SEQUENCE [LARGE SCALE GENOMIC DNA]</scope>
    <source>
        <strain evidence="4 5">VKM B-2647</strain>
    </source>
</reference>
<keyword evidence="2" id="KW-0732">Signal</keyword>
<evidence type="ECO:0000259" key="3">
    <source>
        <dbReference type="Pfam" id="PF02557"/>
    </source>
</evidence>
<dbReference type="Proteomes" id="UP000031967">
    <property type="component" value="Unassembled WGS sequence"/>
</dbReference>
<evidence type="ECO:0000313" key="4">
    <source>
        <dbReference type="EMBL" id="KIL39959.1"/>
    </source>
</evidence>
<dbReference type="EMBL" id="JXAK01000029">
    <property type="protein sequence ID" value="KIL39959.1"/>
    <property type="molecule type" value="Genomic_DNA"/>
</dbReference>
<organism evidence="4 5">
    <name type="scientific">Gordoniibacillus kamchatkensis</name>
    <dbReference type="NCBI Taxonomy" id="1590651"/>
    <lineage>
        <taxon>Bacteria</taxon>
        <taxon>Bacillati</taxon>
        <taxon>Bacillota</taxon>
        <taxon>Bacilli</taxon>
        <taxon>Bacillales</taxon>
        <taxon>Paenibacillaceae</taxon>
        <taxon>Gordoniibacillus</taxon>
    </lineage>
</organism>
<feature type="compositionally biased region" description="Basic and acidic residues" evidence="1">
    <location>
        <begin position="78"/>
        <end position="106"/>
    </location>
</feature>
<dbReference type="Pfam" id="PF02557">
    <property type="entry name" value="VanY"/>
    <property type="match status" value="1"/>
</dbReference>
<dbReference type="InterPro" id="IPR003709">
    <property type="entry name" value="VanY-like_core_dom"/>
</dbReference>
<feature type="domain" description="D-alanyl-D-alanine carboxypeptidase-like core" evidence="3">
    <location>
        <begin position="154"/>
        <end position="282"/>
    </location>
</feature>
<comment type="caution">
    <text evidence="4">The sequence shown here is derived from an EMBL/GenBank/DDBJ whole genome shotgun (WGS) entry which is preliminary data.</text>
</comment>
<gene>
    <name evidence="4" type="ORF">SD70_17140</name>
</gene>
<evidence type="ECO:0000313" key="5">
    <source>
        <dbReference type="Proteomes" id="UP000031967"/>
    </source>
</evidence>
<feature type="compositionally biased region" description="Low complexity" evidence="1">
    <location>
        <begin position="44"/>
        <end position="61"/>
    </location>
</feature>
<evidence type="ECO:0000256" key="1">
    <source>
        <dbReference type="SAM" id="MobiDB-lite"/>
    </source>
</evidence>
<dbReference type="SUPFAM" id="SSF55166">
    <property type="entry name" value="Hedgehog/DD-peptidase"/>
    <property type="match status" value="1"/>
</dbReference>
<dbReference type="PROSITE" id="PS51257">
    <property type="entry name" value="PROKAR_LIPOPROTEIN"/>
    <property type="match status" value="1"/>
</dbReference>
<proteinExistence type="predicted"/>
<dbReference type="RefSeq" id="WP_041048765.1">
    <property type="nucleotide sequence ID" value="NZ_JXAK01000029.1"/>
</dbReference>
<dbReference type="PANTHER" id="PTHR34385">
    <property type="entry name" value="D-ALANYL-D-ALANINE CARBOXYPEPTIDASE"/>
    <property type="match status" value="1"/>
</dbReference>
<dbReference type="CDD" id="cd14852">
    <property type="entry name" value="LD-carboxypeptidase"/>
    <property type="match status" value="1"/>
</dbReference>
<dbReference type="InterPro" id="IPR009045">
    <property type="entry name" value="Zn_M74/Hedgehog-like"/>
</dbReference>
<dbReference type="Gene3D" id="3.30.1380.10">
    <property type="match status" value="1"/>
</dbReference>
<sequence length="308" mass="32317">MKLNKTSFVALLLASSIALLAGCGTKNGASARPNDTPPAHNHAAAEGDGASASSGAALSDSQPPSEPAQAPKSSPDSTSDKAGADKGKAPDAPIGEDKGKAPDAVKNRAEQVVAKPDSISVLVNKQFALPAKYEPSDLVYPDVPFIFKENIEKRKMRKEAAAALEKLFAGAGKDGISLAGVSAYRSYATQKALFNNYVKTDGEAKAKTYSAEPGHSEHETGLAIDVTGSDGKCAAQNCFGGTKEAEWLAKHAAEYGFIIRYPKGKEAITGYQYEPWHIRYVGTDMAKEIAGKGLTLEQYLNAVPASAK</sequence>